<dbReference type="EMBL" id="KQ085937">
    <property type="protein sequence ID" value="KLO14858.1"/>
    <property type="molecule type" value="Genomic_DNA"/>
</dbReference>
<accession>A0A0H2RZA1</accession>
<protein>
    <submittedName>
        <fullName evidence="3">Uncharacterized protein</fullName>
    </submittedName>
</protein>
<keyword evidence="2" id="KW-1133">Transmembrane helix</keyword>
<evidence type="ECO:0000256" key="2">
    <source>
        <dbReference type="SAM" id="Phobius"/>
    </source>
</evidence>
<dbReference type="AlphaFoldDB" id="A0A0H2RZA1"/>
<keyword evidence="2" id="KW-0472">Membrane</keyword>
<reference evidence="3 4" key="1">
    <citation type="submission" date="2015-04" db="EMBL/GenBank/DDBJ databases">
        <title>Complete genome sequence of Schizopora paradoxa KUC8140, a cosmopolitan wood degrader in East Asia.</title>
        <authorList>
            <consortium name="DOE Joint Genome Institute"/>
            <person name="Min B."/>
            <person name="Park H."/>
            <person name="Jang Y."/>
            <person name="Kim J.-J."/>
            <person name="Kim K.H."/>
            <person name="Pangilinan J."/>
            <person name="Lipzen A."/>
            <person name="Riley R."/>
            <person name="Grigoriev I.V."/>
            <person name="Spatafora J.W."/>
            <person name="Choi I.-G."/>
        </authorList>
    </citation>
    <scope>NUCLEOTIDE SEQUENCE [LARGE SCALE GENOMIC DNA]</scope>
    <source>
        <strain evidence="3 4">KUC8140</strain>
    </source>
</reference>
<keyword evidence="2" id="KW-0812">Transmembrane</keyword>
<dbReference type="Proteomes" id="UP000053477">
    <property type="component" value="Unassembled WGS sequence"/>
</dbReference>
<dbReference type="STRING" id="27342.A0A0H2RZA1"/>
<name>A0A0H2RZA1_9AGAM</name>
<gene>
    <name evidence="3" type="ORF">SCHPADRAFT_902857</name>
</gene>
<feature type="compositionally biased region" description="Low complexity" evidence="1">
    <location>
        <begin position="183"/>
        <end position="202"/>
    </location>
</feature>
<feature type="compositionally biased region" description="Basic and acidic residues" evidence="1">
    <location>
        <begin position="209"/>
        <end position="233"/>
    </location>
</feature>
<feature type="region of interest" description="Disordered" evidence="1">
    <location>
        <begin position="73"/>
        <end position="249"/>
    </location>
</feature>
<sequence length="364" mass="38784">MSPYERRQVTTTTTFISVPTIAVSSSGSGVSVPVAAIVGGVCAGVVLAIAAVVGWKLWGRSIERQQRAERERRAIVAQRRASQQRASLSRQQTRSRRSSSSGPNAKASSSRVKFVDDAQPISFQRNSSDTGSSGTTVNSPAIDPDRLLNTTTNSVTPPIAVQSRRSSSQPPSRPLLIKRPTNLRPSPLAPSSFSRPSPLRPSIKSSLSDTRRKDESAGHDEKKTAPKDIEKDAVAAATSSQLSSNVRTKRSWGSLLDPSLNRSSVVSASTNSNESTQRWSWRSLFTGPGVSFGQGLGVNRLSADTSSQYSWPDLNSSVPIGVAIGGLDGIGGTPSTSTDPSAIVKYPKEYFQYCAEGNVVHADK</sequence>
<keyword evidence="4" id="KW-1185">Reference proteome</keyword>
<feature type="compositionally biased region" description="Low complexity" evidence="1">
    <location>
        <begin position="75"/>
        <end position="110"/>
    </location>
</feature>
<proteinExistence type="predicted"/>
<organism evidence="3 4">
    <name type="scientific">Schizopora paradoxa</name>
    <dbReference type="NCBI Taxonomy" id="27342"/>
    <lineage>
        <taxon>Eukaryota</taxon>
        <taxon>Fungi</taxon>
        <taxon>Dikarya</taxon>
        <taxon>Basidiomycota</taxon>
        <taxon>Agaricomycotina</taxon>
        <taxon>Agaricomycetes</taxon>
        <taxon>Hymenochaetales</taxon>
        <taxon>Schizoporaceae</taxon>
        <taxon>Schizopora</taxon>
    </lineage>
</organism>
<evidence type="ECO:0000313" key="3">
    <source>
        <dbReference type="EMBL" id="KLO14858.1"/>
    </source>
</evidence>
<feature type="compositionally biased region" description="Polar residues" evidence="1">
    <location>
        <begin position="237"/>
        <end position="246"/>
    </location>
</feature>
<evidence type="ECO:0000313" key="4">
    <source>
        <dbReference type="Proteomes" id="UP000053477"/>
    </source>
</evidence>
<feature type="compositionally biased region" description="Polar residues" evidence="1">
    <location>
        <begin position="121"/>
        <end position="139"/>
    </location>
</feature>
<dbReference type="InParanoid" id="A0A0H2RZA1"/>
<feature type="transmembrane region" description="Helical" evidence="2">
    <location>
        <begin position="34"/>
        <end position="58"/>
    </location>
</feature>
<evidence type="ECO:0000256" key="1">
    <source>
        <dbReference type="SAM" id="MobiDB-lite"/>
    </source>
</evidence>